<dbReference type="PANTHER" id="PTHR43667:SF1">
    <property type="entry name" value="CYCLOPROPANE-FATTY-ACYL-PHOSPHOLIPID SYNTHASE"/>
    <property type="match status" value="1"/>
</dbReference>
<dbReference type="CDD" id="cd02440">
    <property type="entry name" value="AdoMet_MTases"/>
    <property type="match status" value="1"/>
</dbReference>
<keyword evidence="4" id="KW-0949">S-adenosyl-L-methionine</keyword>
<evidence type="ECO:0000256" key="6">
    <source>
        <dbReference type="SAM" id="MobiDB-lite"/>
    </source>
</evidence>
<dbReference type="EC" id="2.1.1.79" evidence="7"/>
<proteinExistence type="inferred from homology"/>
<keyword evidence="5" id="KW-0443">Lipid metabolism</keyword>
<name>G3ABT6_9RALS</name>
<dbReference type="InterPro" id="IPR029063">
    <property type="entry name" value="SAM-dependent_MTases_sf"/>
</dbReference>
<accession>G3ABT6</accession>
<dbReference type="AlphaFoldDB" id="G3ABT6"/>
<dbReference type="GO" id="GO:0032259">
    <property type="term" value="P:methylation"/>
    <property type="evidence" value="ECO:0007669"/>
    <property type="project" value="UniProtKB-KW"/>
</dbReference>
<dbReference type="Gene3D" id="3.40.50.150">
    <property type="entry name" value="Vaccinia Virus protein VP39"/>
    <property type="match status" value="1"/>
</dbReference>
<evidence type="ECO:0000313" key="7">
    <source>
        <dbReference type="EMBL" id="CCA86995.1"/>
    </source>
</evidence>
<evidence type="ECO:0000256" key="1">
    <source>
        <dbReference type="ARBA" id="ARBA00010815"/>
    </source>
</evidence>
<feature type="region of interest" description="Disordered" evidence="6">
    <location>
        <begin position="39"/>
        <end position="60"/>
    </location>
</feature>
<dbReference type="NCBIfam" id="NF008686">
    <property type="entry name" value="PRK11705.1"/>
    <property type="match status" value="1"/>
</dbReference>
<protein>
    <submittedName>
        <fullName evidence="7">Cyclopropane-fatty-acyl-phospholipid synthase (Cyclopropane fatty acid synthase) (CFA synthase)</fullName>
        <ecNumber evidence="7">2.1.1.79</ecNumber>
    </submittedName>
</protein>
<dbReference type="EMBL" id="FR854092">
    <property type="protein sequence ID" value="CCA86995.1"/>
    <property type="molecule type" value="Genomic_DNA"/>
</dbReference>
<evidence type="ECO:0000256" key="5">
    <source>
        <dbReference type="ARBA" id="ARBA00023098"/>
    </source>
</evidence>
<keyword evidence="3 7" id="KW-0808">Transferase</keyword>
<gene>
    <name evidence="7" type="primary">cfa</name>
    <name evidence="7" type="ORF">RALSY_mp30309</name>
</gene>
<reference evidence="7" key="1">
    <citation type="journal article" date="2011" name="PLoS ONE">
        <title>Ralstonia syzygii, the Blood Disease Bacterium and some Asian R. solanacearum strains form a single genomic species despite divergent lifestyles.</title>
        <authorList>
            <person name="Remenant B."/>
            <person name="de Cambiaire J.C."/>
            <person name="Cellier G."/>
            <person name="Jacobs J.M."/>
            <person name="Mangenot S."/>
            <person name="Barbe V."/>
            <person name="Lajus A."/>
            <person name="Vallenet D."/>
            <person name="Medigue C."/>
            <person name="Fegan M."/>
            <person name="Allen C."/>
            <person name="Prior P."/>
        </authorList>
    </citation>
    <scope>NUCLEOTIDE SEQUENCE</scope>
    <source>
        <strain evidence="7">R24</strain>
    </source>
</reference>
<evidence type="ECO:0000256" key="2">
    <source>
        <dbReference type="ARBA" id="ARBA00022603"/>
    </source>
</evidence>
<organism evidence="7">
    <name type="scientific">Ralstonia syzygii R24</name>
    <dbReference type="NCBI Taxonomy" id="907261"/>
    <lineage>
        <taxon>Bacteria</taxon>
        <taxon>Pseudomonadati</taxon>
        <taxon>Pseudomonadota</taxon>
        <taxon>Betaproteobacteria</taxon>
        <taxon>Burkholderiales</taxon>
        <taxon>Burkholderiaceae</taxon>
        <taxon>Ralstonia</taxon>
        <taxon>Ralstonia solanacearum species complex</taxon>
    </lineage>
</organism>
<dbReference type="SUPFAM" id="SSF53335">
    <property type="entry name" value="S-adenosyl-L-methionine-dependent methyltransferases"/>
    <property type="match status" value="1"/>
</dbReference>
<dbReference type="GO" id="GO:0008825">
    <property type="term" value="F:cyclopropane-fatty-acyl-phospholipid synthase activity"/>
    <property type="evidence" value="ECO:0007669"/>
    <property type="project" value="UniProtKB-EC"/>
</dbReference>
<evidence type="ECO:0000256" key="3">
    <source>
        <dbReference type="ARBA" id="ARBA00022679"/>
    </source>
</evidence>
<dbReference type="InterPro" id="IPR050723">
    <property type="entry name" value="CFA/CMAS"/>
</dbReference>
<comment type="similarity">
    <text evidence="1">Belongs to the CFA/CMAS family.</text>
</comment>
<dbReference type="GO" id="GO:0006629">
    <property type="term" value="P:lipid metabolic process"/>
    <property type="evidence" value="ECO:0007669"/>
    <property type="project" value="UniProtKB-KW"/>
</dbReference>
<reference evidence="7" key="2">
    <citation type="submission" date="2011-04" db="EMBL/GenBank/DDBJ databases">
        <authorList>
            <person name="Genoscope - CEA"/>
        </authorList>
    </citation>
    <scope>NUCLEOTIDE SEQUENCE</scope>
    <source>
        <strain evidence="7">R24</strain>
    </source>
</reference>
<dbReference type="Pfam" id="PF02353">
    <property type="entry name" value="CMAS"/>
    <property type="match status" value="1"/>
</dbReference>
<dbReference type="PANTHER" id="PTHR43667">
    <property type="entry name" value="CYCLOPROPANE-FATTY-ACYL-PHOSPHOLIPID SYNTHASE"/>
    <property type="match status" value="1"/>
</dbReference>
<evidence type="ECO:0000256" key="4">
    <source>
        <dbReference type="ARBA" id="ARBA00022691"/>
    </source>
</evidence>
<sequence>MAPQARDDARATTAGARPGPRTLLVVAIAATPITDTIADAPSMSTSKSLAPLQGSRRNDSARRHIEPLLAQADVRFDGTRAWDIRLHDPGVPARVLALGSLGLGEAYMDGHWDCASLDQLFDRLLRARLDRAVRGRSAVLHHLRARLFNRQTVRRAWQIGHAHYDLGNDFYATMLDARMTYACGFWQGCTTLDEAQEHRLDRVCRKLGLQPGMRVLDIGCGWGSFMRFAAERYGVQCIGATISAEQADFVRARCAGLPIEIRLADYRDLNGRFDRIVSLGMFEHVGRKNHAAYMHVAERCLADDGLFLLHTIGRCETGHGTDPWIDRYIFPNGELPTLADIGLACAERFVVEDLHNFGADYDRTLMAWHANFEAAWPAFAHRLGPRFHRMWRYYLLSCAGAFRARDLQLWQWVLSKPGRSGVYRRVSTAR</sequence>
<keyword evidence="2 7" id="KW-0489">Methyltransferase</keyword>